<accession>A0A1E2UTM7</accession>
<protein>
    <recommendedName>
        <fullName evidence="2">GIY-YIG domain-containing protein</fullName>
    </recommendedName>
</protein>
<dbReference type="SUPFAM" id="SSF82771">
    <property type="entry name" value="GIY-YIG endonuclease"/>
    <property type="match status" value="1"/>
</dbReference>
<dbReference type="STRING" id="1818881.A3196_15880"/>
<name>A0A1E2UTM7_9GAMM</name>
<comment type="caution">
    <text evidence="3">The sequence shown here is derived from an EMBL/GenBank/DDBJ whole genome shotgun (WGS) entry which is preliminary data.</text>
</comment>
<dbReference type="CDD" id="cd10456">
    <property type="entry name" value="GIY-YIG_UPF0213"/>
    <property type="match status" value="1"/>
</dbReference>
<proteinExistence type="inferred from homology"/>
<dbReference type="Proteomes" id="UP000094849">
    <property type="component" value="Unassembled WGS sequence"/>
</dbReference>
<evidence type="ECO:0000259" key="2">
    <source>
        <dbReference type="PROSITE" id="PS50164"/>
    </source>
</evidence>
<dbReference type="PANTHER" id="PTHR34477:SF1">
    <property type="entry name" value="UPF0213 PROTEIN YHBQ"/>
    <property type="match status" value="1"/>
</dbReference>
<dbReference type="RefSeq" id="WP_069024732.1">
    <property type="nucleotide sequence ID" value="NZ_LVJZ01000003.1"/>
</dbReference>
<dbReference type="InterPro" id="IPR035901">
    <property type="entry name" value="GIY-YIG_endonuc_sf"/>
</dbReference>
<dbReference type="InterPro" id="IPR050190">
    <property type="entry name" value="UPF0213_domain"/>
</dbReference>
<comment type="similarity">
    <text evidence="1">Belongs to the UPF0213 family.</text>
</comment>
<keyword evidence="4" id="KW-1185">Reference proteome</keyword>
<reference evidence="3 4" key="1">
    <citation type="submission" date="2016-03" db="EMBL/GenBank/DDBJ databases">
        <title>Chemosynthetic sulphur-oxidizing symbionts of marine invertebrate animals are capable of nitrogen fixation.</title>
        <authorList>
            <person name="Petersen J.M."/>
            <person name="Kemper A."/>
            <person name="Gruber-Vodicka H."/>
            <person name="Cardini U."/>
            <person name="Geest Mvander."/>
            <person name="Kleiner M."/>
            <person name="Bulgheresi S."/>
            <person name="Fussmann M."/>
            <person name="Herbold C."/>
            <person name="Seah B.K.B."/>
            <person name="Antony C.Paul."/>
            <person name="Liu D."/>
            <person name="Belitz A."/>
            <person name="Weber M."/>
        </authorList>
    </citation>
    <scope>NUCLEOTIDE SEQUENCE [LARGE SCALE GENOMIC DNA]</scope>
    <source>
        <strain evidence="3">G_D</strain>
    </source>
</reference>
<dbReference type="AlphaFoldDB" id="A0A1E2UTM7"/>
<dbReference type="InterPro" id="IPR000305">
    <property type="entry name" value="GIY-YIG_endonuc"/>
</dbReference>
<dbReference type="PROSITE" id="PS50164">
    <property type="entry name" value="GIY_YIG"/>
    <property type="match status" value="1"/>
</dbReference>
<evidence type="ECO:0000313" key="4">
    <source>
        <dbReference type="Proteomes" id="UP000094849"/>
    </source>
</evidence>
<dbReference type="Pfam" id="PF01541">
    <property type="entry name" value="GIY-YIG"/>
    <property type="match status" value="1"/>
</dbReference>
<sequence>MTTAEKSDWYVYILRCTDNTLYTGITNDINRRIAEHNRGVGAKYTRGRTPVELVFTETLPDRSAALRRELVIKRMKAAEKQLMIEQTESS</sequence>
<feature type="domain" description="GIY-YIG" evidence="2">
    <location>
        <begin position="7"/>
        <end position="82"/>
    </location>
</feature>
<dbReference type="PANTHER" id="PTHR34477">
    <property type="entry name" value="UPF0213 PROTEIN YHBQ"/>
    <property type="match status" value="1"/>
</dbReference>
<evidence type="ECO:0000256" key="1">
    <source>
        <dbReference type="ARBA" id="ARBA00007435"/>
    </source>
</evidence>
<gene>
    <name evidence="3" type="ORF">A3196_15880</name>
</gene>
<organism evidence="3 4">
    <name type="scientific">Candidatus Thiodiazotropha endoloripes</name>
    <dbReference type="NCBI Taxonomy" id="1818881"/>
    <lineage>
        <taxon>Bacteria</taxon>
        <taxon>Pseudomonadati</taxon>
        <taxon>Pseudomonadota</taxon>
        <taxon>Gammaproteobacteria</taxon>
        <taxon>Chromatiales</taxon>
        <taxon>Sedimenticolaceae</taxon>
        <taxon>Candidatus Thiodiazotropha</taxon>
    </lineage>
</organism>
<dbReference type="Gene3D" id="3.40.1440.10">
    <property type="entry name" value="GIY-YIG endonuclease"/>
    <property type="match status" value="1"/>
</dbReference>
<dbReference type="EMBL" id="LVJZ01000003">
    <property type="protein sequence ID" value="ODB98109.1"/>
    <property type="molecule type" value="Genomic_DNA"/>
</dbReference>
<evidence type="ECO:0000313" key="3">
    <source>
        <dbReference type="EMBL" id="ODB98109.1"/>
    </source>
</evidence>